<reference evidence="1 2" key="1">
    <citation type="submission" date="2013-03" db="EMBL/GenBank/DDBJ databases">
        <title>Salinisphaera dokdonensis CL-ES53 Genome Sequencing.</title>
        <authorList>
            <person name="Li C."/>
            <person name="Lai Q."/>
            <person name="Shao Z."/>
        </authorList>
    </citation>
    <scope>NUCLEOTIDE SEQUENCE [LARGE SCALE GENOMIC DNA]</scope>
    <source>
        <strain evidence="1 2">CL-ES53</strain>
    </source>
</reference>
<evidence type="ECO:0000313" key="1">
    <source>
        <dbReference type="EMBL" id="MES1928216.1"/>
    </source>
</evidence>
<dbReference type="RefSeq" id="WP_353109155.1">
    <property type="nucleotide sequence ID" value="NZ_APND01000001.1"/>
</dbReference>
<sequence>MSDRHADIIAPPWQLEGRGLIALFACSREFGNACAEAVPALRGRARGGIGALMLVDYASSNVGPYRELLIVPGRFANEHGVPMPAVTHIWVSTQESVDGGRFNWGLPKQRASFRDRNQADGHARQVNIHRGGSATIRLAYRAFGPPLPVTTRLLRPRWHTLDQPCGDYRYRTRISARGRVRAARLTDHAIPSDAGFADIFSQRHLATLAVSRFAMTFPTAEIQAMPATTRIAG</sequence>
<dbReference type="EMBL" id="APND01000001">
    <property type="protein sequence ID" value="MES1928216.1"/>
    <property type="molecule type" value="Genomic_DNA"/>
</dbReference>
<dbReference type="Pfam" id="PF06314">
    <property type="entry name" value="ADC"/>
    <property type="match status" value="1"/>
</dbReference>
<organism evidence="1 2">
    <name type="scientific">Salinisphaera dokdonensis CL-ES53</name>
    <dbReference type="NCBI Taxonomy" id="1304272"/>
    <lineage>
        <taxon>Bacteria</taxon>
        <taxon>Pseudomonadati</taxon>
        <taxon>Pseudomonadota</taxon>
        <taxon>Gammaproteobacteria</taxon>
        <taxon>Salinisphaerales</taxon>
        <taxon>Salinisphaeraceae</taxon>
        <taxon>Salinisphaera</taxon>
    </lineage>
</organism>
<dbReference type="Gene3D" id="2.40.400.10">
    <property type="entry name" value="Acetoacetate decarboxylase-like"/>
    <property type="match status" value="1"/>
</dbReference>
<protein>
    <recommendedName>
        <fullName evidence="3">Acetoacetate decarboxylase</fullName>
    </recommendedName>
</protein>
<dbReference type="InterPro" id="IPR023375">
    <property type="entry name" value="ADC_dom_sf"/>
</dbReference>
<comment type="caution">
    <text evidence="1">The sequence shown here is derived from an EMBL/GenBank/DDBJ whole genome shotgun (WGS) entry which is preliminary data.</text>
</comment>
<gene>
    <name evidence="1" type="ORF">SADO_03135</name>
</gene>
<accession>A0ABV2AX38</accession>
<dbReference type="Proteomes" id="UP001460888">
    <property type="component" value="Unassembled WGS sequence"/>
</dbReference>
<evidence type="ECO:0008006" key="3">
    <source>
        <dbReference type="Google" id="ProtNLM"/>
    </source>
</evidence>
<name>A0ABV2AX38_9GAMM</name>
<keyword evidence="2" id="KW-1185">Reference proteome</keyword>
<dbReference type="SUPFAM" id="SSF160104">
    <property type="entry name" value="Acetoacetate decarboxylase-like"/>
    <property type="match status" value="1"/>
</dbReference>
<dbReference type="PANTHER" id="PTHR40518">
    <property type="entry name" value="ACETOACETATE DECARBOXYLASE"/>
    <property type="match status" value="1"/>
</dbReference>
<dbReference type="InterPro" id="IPR010451">
    <property type="entry name" value="Acetoacetate_decarboxylase"/>
</dbReference>
<dbReference type="PANTHER" id="PTHR40518:SF1">
    <property type="entry name" value="ACETOACETATE DECARBOXYLASE"/>
    <property type="match status" value="1"/>
</dbReference>
<evidence type="ECO:0000313" key="2">
    <source>
        <dbReference type="Proteomes" id="UP001460888"/>
    </source>
</evidence>
<proteinExistence type="predicted"/>